<dbReference type="Proteomes" id="UP000663879">
    <property type="component" value="Unassembled WGS sequence"/>
</dbReference>
<dbReference type="OrthoDB" id="6740409at2759"/>
<dbReference type="EMBL" id="CAJNOC010008459">
    <property type="protein sequence ID" value="CAF1116019.1"/>
    <property type="molecule type" value="Genomic_DNA"/>
</dbReference>
<protein>
    <submittedName>
        <fullName evidence="1">Uncharacterized protein</fullName>
    </submittedName>
</protein>
<dbReference type="AlphaFoldDB" id="A0A814Q7N1"/>
<name>A0A814Q7N1_9BILA</name>
<evidence type="ECO:0000313" key="2">
    <source>
        <dbReference type="Proteomes" id="UP000663879"/>
    </source>
</evidence>
<gene>
    <name evidence="1" type="ORF">OXX778_LOCUS21836</name>
</gene>
<reference evidence="1" key="1">
    <citation type="submission" date="2021-02" db="EMBL/GenBank/DDBJ databases">
        <authorList>
            <person name="Nowell W R."/>
        </authorList>
    </citation>
    <scope>NUCLEOTIDE SEQUENCE</scope>
    <source>
        <strain evidence="1">Ploen Becks lab</strain>
    </source>
</reference>
<sequence length="289" mass="33803">MDEIANTFNCISIEDRPSNEKAFVTWSQKKAQLYHLAYGYSFSDKVGESCDFFIVNDEHIEQPDTVKIQNLERRRLLKEKAANSDDKPRKIISLLESPHDERVLINLPSYDADRQVIKREQKKQKPVYPKSPDSLSEIDIPSWLTLTLKGENFLFYDSGSNDPDRFFIFCTTENLKLIENNDLFCDDAMFKLQLWHINSRINENFPRTNNFCETWHNSFSGILNAHSLVYELIDAFRSEQNKIEQKLLQHKIGKLKQKSKKSDILSIQKILSTYDKNNKMETLNLLSLL</sequence>
<proteinExistence type="predicted"/>
<comment type="caution">
    <text evidence="1">The sequence shown here is derived from an EMBL/GenBank/DDBJ whole genome shotgun (WGS) entry which is preliminary data.</text>
</comment>
<keyword evidence="2" id="KW-1185">Reference proteome</keyword>
<organism evidence="1 2">
    <name type="scientific">Brachionus calyciflorus</name>
    <dbReference type="NCBI Taxonomy" id="104777"/>
    <lineage>
        <taxon>Eukaryota</taxon>
        <taxon>Metazoa</taxon>
        <taxon>Spiralia</taxon>
        <taxon>Gnathifera</taxon>
        <taxon>Rotifera</taxon>
        <taxon>Eurotatoria</taxon>
        <taxon>Monogononta</taxon>
        <taxon>Pseudotrocha</taxon>
        <taxon>Ploima</taxon>
        <taxon>Brachionidae</taxon>
        <taxon>Brachionus</taxon>
    </lineage>
</organism>
<evidence type="ECO:0000313" key="1">
    <source>
        <dbReference type="EMBL" id="CAF1116019.1"/>
    </source>
</evidence>
<accession>A0A814Q7N1</accession>